<sequence length="156" mass="17332">MAGQSESELNAGSEANQIEIGELSPEIKNLIAARRKWLDLTTHFEKRGDVYLNIDKTFQQEFKELIDKLGHPPSAHIRLFRTQDNNVPTIVHDSRLKRALFIYPLHLLGGHAEVHSSHPGAPGSISKELCVGSFVAFQDQVVIDGVLDFLLVGVPK</sequence>
<reference evidence="2" key="1">
    <citation type="journal article" date="2012" name="MBio">
        <title>Comparative genome analysis of Trichophyton rubrum and related dermatophytes reveals candidate genes involved in infection.</title>
        <authorList>
            <person name="Martinez D.A."/>
            <person name="Oliver B.G."/>
            <person name="Graeser Y."/>
            <person name="Goldberg J.M."/>
            <person name="Li W."/>
            <person name="Martinez-Rossi N.M."/>
            <person name="Monod M."/>
            <person name="Shelest E."/>
            <person name="Barton R.C."/>
            <person name="Birch E."/>
            <person name="Brakhage A.A."/>
            <person name="Chen Z."/>
            <person name="Gurr S.J."/>
            <person name="Heiman D."/>
            <person name="Heitman J."/>
            <person name="Kosti I."/>
            <person name="Rossi A."/>
            <person name="Saif S."/>
            <person name="Samalova M."/>
            <person name="Saunders C.W."/>
            <person name="Shea T."/>
            <person name="Summerbell R.C."/>
            <person name="Xu J."/>
            <person name="Young S."/>
            <person name="Zeng Q."/>
            <person name="Birren B.W."/>
            <person name="Cuomo C.A."/>
            <person name="White T.C."/>
        </authorList>
    </citation>
    <scope>NUCLEOTIDE SEQUENCE [LARGE SCALE GENOMIC DNA]</scope>
    <source>
        <strain evidence="2">ATCC MYA-4606 / CBS 127.97</strain>
    </source>
</reference>
<dbReference type="HOGENOM" id="CLU_1503111_0_0_1"/>
<gene>
    <name evidence="1" type="ORF">TEQG_08243</name>
</gene>
<name>F2Q574_TRIEC</name>
<dbReference type="eggNOG" id="ENOG502RQV5">
    <property type="taxonomic scope" value="Eukaryota"/>
</dbReference>
<organism evidence="1 2">
    <name type="scientific">Trichophyton equinum (strain ATCC MYA-4606 / CBS 127.97)</name>
    <name type="common">Horse ringworm fungus</name>
    <dbReference type="NCBI Taxonomy" id="559882"/>
    <lineage>
        <taxon>Eukaryota</taxon>
        <taxon>Fungi</taxon>
        <taxon>Dikarya</taxon>
        <taxon>Ascomycota</taxon>
        <taxon>Pezizomycotina</taxon>
        <taxon>Eurotiomycetes</taxon>
        <taxon>Eurotiomycetidae</taxon>
        <taxon>Onygenales</taxon>
        <taxon>Arthrodermataceae</taxon>
        <taxon>Trichophyton</taxon>
    </lineage>
</organism>
<accession>F2Q574</accession>
<keyword evidence="2" id="KW-1185">Reference proteome</keyword>
<protein>
    <submittedName>
        <fullName evidence="1">Uncharacterized protein</fullName>
    </submittedName>
</protein>
<dbReference type="Proteomes" id="UP000009169">
    <property type="component" value="Unassembled WGS sequence"/>
</dbReference>
<dbReference type="EMBL" id="DS995800">
    <property type="protein sequence ID" value="EGE09292.1"/>
    <property type="molecule type" value="Genomic_DNA"/>
</dbReference>
<evidence type="ECO:0000313" key="2">
    <source>
        <dbReference type="Proteomes" id="UP000009169"/>
    </source>
</evidence>
<proteinExistence type="predicted"/>
<dbReference type="VEuPathDB" id="FungiDB:TEQG_08243"/>
<evidence type="ECO:0000313" key="1">
    <source>
        <dbReference type="EMBL" id="EGE09292.1"/>
    </source>
</evidence>
<dbReference type="AlphaFoldDB" id="F2Q574"/>